<evidence type="ECO:0000256" key="1">
    <source>
        <dbReference type="ARBA" id="ARBA00022737"/>
    </source>
</evidence>
<sequence>MENCVSKMELRRHLTTETDAEKLAKRLDEDLDKFIDSLKQTPYKDGWNEATWREEMEQHPFFTSKPLNPEDVPSPLIEGLQKLRFDPEDNTTEELANKHKIDGNFNFKCGKYRMAILCYEEGLKLDFSNDHLRAQMFNNLAASHFYLKNYRSSLIAAEEAIKYKPDYPKTILRAIQCCMQLKEFDRCCELCDIYNIQIPGDKIISRIKRETIKSKKMMEMEKRRLAKFEKEKEIERKQLLDELNKRHLCIIGLDNEPIKDLAILDPKMLGSIKPVHLLAGRLVWPVAILYPEYNVSDFILEFDEDSIFYNHLLEMFSEKPVWDVEGKYSVNTVNVYFELFNEHKKPTNVVKVDIRKCTLSTALSFFRCPIENGIPTFTIYFAGGEHEKKFLEEVTCY</sequence>
<dbReference type="GO" id="GO:0051879">
    <property type="term" value="F:Hsp90 protein binding"/>
    <property type="evidence" value="ECO:0007669"/>
    <property type="project" value="InterPro"/>
</dbReference>
<keyword evidence="7" id="KW-1185">Reference proteome</keyword>
<dbReference type="AlphaFoldDB" id="A0A5E4MD71"/>
<comment type="similarity">
    <text evidence="3">Belongs to the TTC4 family.</text>
</comment>
<organism evidence="6 7">
    <name type="scientific">Cinara cedri</name>
    <dbReference type="NCBI Taxonomy" id="506608"/>
    <lineage>
        <taxon>Eukaryota</taxon>
        <taxon>Metazoa</taxon>
        <taxon>Ecdysozoa</taxon>
        <taxon>Arthropoda</taxon>
        <taxon>Hexapoda</taxon>
        <taxon>Insecta</taxon>
        <taxon>Pterygota</taxon>
        <taxon>Neoptera</taxon>
        <taxon>Paraneoptera</taxon>
        <taxon>Hemiptera</taxon>
        <taxon>Sternorrhyncha</taxon>
        <taxon>Aphidomorpha</taxon>
        <taxon>Aphidoidea</taxon>
        <taxon>Aphididae</taxon>
        <taxon>Lachninae</taxon>
        <taxon>Cinara</taxon>
    </lineage>
</organism>
<dbReference type="InterPro" id="IPR044059">
    <property type="entry name" value="Csn1/TTC4_wheel"/>
</dbReference>
<evidence type="ECO:0000256" key="4">
    <source>
        <dbReference type="SAM" id="Coils"/>
    </source>
</evidence>
<evidence type="ECO:0000313" key="7">
    <source>
        <dbReference type="Proteomes" id="UP000325440"/>
    </source>
</evidence>
<evidence type="ECO:0000259" key="5">
    <source>
        <dbReference type="Pfam" id="PF18972"/>
    </source>
</evidence>
<evidence type="ECO:0000313" key="6">
    <source>
        <dbReference type="EMBL" id="VVC27831.1"/>
    </source>
</evidence>
<dbReference type="InterPro" id="IPR019734">
    <property type="entry name" value="TPR_rpt"/>
</dbReference>
<feature type="domain" description="Cns1/TTC4 wheel" evidence="5">
    <location>
        <begin position="280"/>
        <end position="382"/>
    </location>
</feature>
<dbReference type="GO" id="GO:0005829">
    <property type="term" value="C:cytosol"/>
    <property type="evidence" value="ECO:0007669"/>
    <property type="project" value="TreeGrafter"/>
</dbReference>
<dbReference type="PANTHER" id="PTHR46035">
    <property type="entry name" value="TETRATRICOPEPTIDE REPEAT PROTEIN 4"/>
    <property type="match status" value="1"/>
</dbReference>
<dbReference type="OrthoDB" id="420195at2759"/>
<keyword evidence="1" id="KW-0677">Repeat</keyword>
<dbReference type="GO" id="GO:0030544">
    <property type="term" value="F:Hsp70 protein binding"/>
    <property type="evidence" value="ECO:0007669"/>
    <property type="project" value="TreeGrafter"/>
</dbReference>
<dbReference type="Pfam" id="PF18972">
    <property type="entry name" value="Wheel"/>
    <property type="match status" value="1"/>
</dbReference>
<keyword evidence="4" id="KW-0175">Coiled coil</keyword>
<dbReference type="PANTHER" id="PTHR46035:SF1">
    <property type="entry name" value="TETRATRICOPEPTIDE REPEAT PROTEIN 4"/>
    <property type="match status" value="1"/>
</dbReference>
<protein>
    <submittedName>
        <fullName evidence="6">Tetratricopeptide repeat,Tetratricopeptide repeat-containing domain,Tetratricopeptide-like helical</fullName>
    </submittedName>
</protein>
<reference evidence="6 7" key="1">
    <citation type="submission" date="2019-08" db="EMBL/GenBank/DDBJ databases">
        <authorList>
            <person name="Alioto T."/>
            <person name="Alioto T."/>
            <person name="Gomez Garrido J."/>
        </authorList>
    </citation>
    <scope>NUCLEOTIDE SEQUENCE [LARGE SCALE GENOMIC DNA]</scope>
</reference>
<feature type="coiled-coil region" evidence="4">
    <location>
        <begin position="218"/>
        <end position="245"/>
    </location>
</feature>
<dbReference type="Gene3D" id="1.25.40.10">
    <property type="entry name" value="Tetratricopeptide repeat domain"/>
    <property type="match status" value="1"/>
</dbReference>
<dbReference type="GO" id="GO:0006457">
    <property type="term" value="P:protein folding"/>
    <property type="evidence" value="ECO:0007669"/>
    <property type="project" value="TreeGrafter"/>
</dbReference>
<dbReference type="GO" id="GO:0005634">
    <property type="term" value="C:nucleus"/>
    <property type="evidence" value="ECO:0007669"/>
    <property type="project" value="TreeGrafter"/>
</dbReference>
<dbReference type="InterPro" id="IPR011990">
    <property type="entry name" value="TPR-like_helical_dom_sf"/>
</dbReference>
<dbReference type="Proteomes" id="UP000325440">
    <property type="component" value="Unassembled WGS sequence"/>
</dbReference>
<evidence type="ECO:0000256" key="3">
    <source>
        <dbReference type="ARBA" id="ARBA00023602"/>
    </source>
</evidence>
<proteinExistence type="inferred from homology"/>
<name>A0A5E4MD71_9HEMI</name>
<dbReference type="EMBL" id="CABPRJ010000476">
    <property type="protein sequence ID" value="VVC27831.1"/>
    <property type="molecule type" value="Genomic_DNA"/>
</dbReference>
<dbReference type="CDD" id="cd21380">
    <property type="entry name" value="CTWD_Cns1"/>
    <property type="match status" value="1"/>
</dbReference>
<keyword evidence="2" id="KW-0802">TPR repeat</keyword>
<gene>
    <name evidence="6" type="ORF">CINCED_3A007523</name>
</gene>
<dbReference type="SMART" id="SM00028">
    <property type="entry name" value="TPR"/>
    <property type="match status" value="2"/>
</dbReference>
<accession>A0A5E4MD71</accession>
<evidence type="ECO:0000256" key="2">
    <source>
        <dbReference type="ARBA" id="ARBA00022803"/>
    </source>
</evidence>
<dbReference type="SUPFAM" id="SSF48452">
    <property type="entry name" value="TPR-like"/>
    <property type="match status" value="1"/>
</dbReference>